<proteinExistence type="predicted"/>
<name>A0A183GGE9_HELPZ</name>
<reference evidence="1 2" key="1">
    <citation type="submission" date="2018-11" db="EMBL/GenBank/DDBJ databases">
        <authorList>
            <consortium name="Pathogen Informatics"/>
        </authorList>
    </citation>
    <scope>NUCLEOTIDE SEQUENCE [LARGE SCALE GENOMIC DNA]</scope>
</reference>
<dbReference type="Proteomes" id="UP000050761">
    <property type="component" value="Unassembled WGS sequence"/>
</dbReference>
<gene>
    <name evidence="1" type="ORF">HPBE_LOCUS21538</name>
</gene>
<dbReference type="EMBL" id="UZAH01033095">
    <property type="protein sequence ID" value="VDP26257.1"/>
    <property type="molecule type" value="Genomic_DNA"/>
</dbReference>
<keyword evidence="2" id="KW-1185">Reference proteome</keyword>
<evidence type="ECO:0000313" key="2">
    <source>
        <dbReference type="Proteomes" id="UP000050761"/>
    </source>
</evidence>
<dbReference type="WBParaSite" id="HPBE_0002153901-mRNA-1">
    <property type="protein sequence ID" value="HPBE_0002153901-mRNA-1"/>
    <property type="gene ID" value="HPBE_0002153901"/>
</dbReference>
<dbReference type="AlphaFoldDB" id="A0A183GGE9"/>
<evidence type="ECO:0000313" key="3">
    <source>
        <dbReference type="WBParaSite" id="HPBE_0002153901-mRNA-1"/>
    </source>
</evidence>
<organism evidence="2 3">
    <name type="scientific">Heligmosomoides polygyrus</name>
    <name type="common">Parasitic roundworm</name>
    <dbReference type="NCBI Taxonomy" id="6339"/>
    <lineage>
        <taxon>Eukaryota</taxon>
        <taxon>Metazoa</taxon>
        <taxon>Ecdysozoa</taxon>
        <taxon>Nematoda</taxon>
        <taxon>Chromadorea</taxon>
        <taxon>Rhabditida</taxon>
        <taxon>Rhabditina</taxon>
        <taxon>Rhabditomorpha</taxon>
        <taxon>Strongyloidea</taxon>
        <taxon>Heligmosomidae</taxon>
        <taxon>Heligmosomoides</taxon>
    </lineage>
</organism>
<accession>A0A3P8BGD2</accession>
<reference evidence="3" key="2">
    <citation type="submission" date="2019-09" db="UniProtKB">
        <authorList>
            <consortium name="WormBaseParasite"/>
        </authorList>
    </citation>
    <scope>IDENTIFICATION</scope>
</reference>
<sequence length="79" mass="8690">MSAQLMTLDTLVPTPIKTTSGRQHTGAGGGIVVRLGLEQVDVNRPDKRRRRPTVLMRGRFRRINIADAAGCGCWSCGRR</sequence>
<accession>A0A183GGE9</accession>
<evidence type="ECO:0000313" key="1">
    <source>
        <dbReference type="EMBL" id="VDP26257.1"/>
    </source>
</evidence>
<protein>
    <submittedName>
        <fullName evidence="3">Conserved domain protein</fullName>
    </submittedName>
</protein>